<dbReference type="InterPro" id="IPR041118">
    <property type="entry name" value="Rx_N"/>
</dbReference>
<evidence type="ECO:0000259" key="9">
    <source>
        <dbReference type="Pfam" id="PF25019"/>
    </source>
</evidence>
<dbReference type="Gene3D" id="3.80.10.10">
    <property type="entry name" value="Ribonuclease Inhibitor"/>
    <property type="match status" value="3"/>
</dbReference>
<dbReference type="InterPro" id="IPR027417">
    <property type="entry name" value="P-loop_NTPase"/>
</dbReference>
<dbReference type="FunFam" id="3.40.50.300:FF:001091">
    <property type="entry name" value="Probable disease resistance protein At1g61300"/>
    <property type="match status" value="1"/>
</dbReference>
<protein>
    <recommendedName>
        <fullName evidence="12">Disease resistance protein RGA3</fullName>
    </recommendedName>
</protein>
<dbReference type="GO" id="GO:0006952">
    <property type="term" value="P:defense response"/>
    <property type="evidence" value="ECO:0007669"/>
    <property type="project" value="UniProtKB-KW"/>
</dbReference>
<dbReference type="InterPro" id="IPR056789">
    <property type="entry name" value="LRR_R13L1-DRL21"/>
</dbReference>
<feature type="domain" description="Disease resistance N-terminal" evidence="7">
    <location>
        <begin position="13"/>
        <end position="99"/>
    </location>
</feature>
<keyword evidence="1" id="KW-0433">Leucine-rich repeat</keyword>
<evidence type="ECO:0000313" key="10">
    <source>
        <dbReference type="EnsemblPlants" id="QL09p041682:mrna:CDS:2"/>
    </source>
</evidence>
<dbReference type="SUPFAM" id="SSF52540">
    <property type="entry name" value="P-loop containing nucleoside triphosphate hydrolases"/>
    <property type="match status" value="1"/>
</dbReference>
<organism evidence="10 11">
    <name type="scientific">Quercus lobata</name>
    <name type="common">Valley oak</name>
    <dbReference type="NCBI Taxonomy" id="97700"/>
    <lineage>
        <taxon>Eukaryota</taxon>
        <taxon>Viridiplantae</taxon>
        <taxon>Streptophyta</taxon>
        <taxon>Embryophyta</taxon>
        <taxon>Tracheophyta</taxon>
        <taxon>Spermatophyta</taxon>
        <taxon>Magnoliopsida</taxon>
        <taxon>eudicotyledons</taxon>
        <taxon>Gunneridae</taxon>
        <taxon>Pentapetalae</taxon>
        <taxon>rosids</taxon>
        <taxon>fabids</taxon>
        <taxon>Fagales</taxon>
        <taxon>Fagaceae</taxon>
        <taxon>Quercus</taxon>
    </lineage>
</organism>
<dbReference type="InterPro" id="IPR038005">
    <property type="entry name" value="RX-like_CC"/>
</dbReference>
<evidence type="ECO:0000259" key="6">
    <source>
        <dbReference type="Pfam" id="PF00931"/>
    </source>
</evidence>
<dbReference type="InterPro" id="IPR058922">
    <property type="entry name" value="WHD_DRP"/>
</dbReference>
<feature type="domain" description="R13L1/DRL21-like LRR repeat region" evidence="9">
    <location>
        <begin position="1112"/>
        <end position="1173"/>
    </location>
</feature>
<evidence type="ECO:0000259" key="7">
    <source>
        <dbReference type="Pfam" id="PF18052"/>
    </source>
</evidence>
<keyword evidence="5" id="KW-0067">ATP-binding</keyword>
<keyword evidence="3" id="KW-0547">Nucleotide-binding</keyword>
<evidence type="ECO:0008006" key="12">
    <source>
        <dbReference type="Google" id="ProtNLM"/>
    </source>
</evidence>
<feature type="domain" description="NB-ARC" evidence="6">
    <location>
        <begin position="172"/>
        <end position="345"/>
    </location>
</feature>
<dbReference type="InterPro" id="IPR001611">
    <property type="entry name" value="Leu-rich_rpt"/>
</dbReference>
<sequence length="1198" mass="136860">MAEAFVADVAKGILSKLIPLVSEQISLAWGFKEELTQLRGSVEMIQAVLADAERRKVREESSRLWLQRLEDVAYDADDLLDELAYEILRRKVEIRNQMKRKVHFFFSFSNPIAFRIKMANKVKAIGELLKGINDDANQFRLPKVSSVISNPKIIPNRETDPSLDYSEIVGRRDHVAEIVNLLLSATNQQLSVIPIVGMAGLGKTTLAKLVYNHELVIRHFDERIWVCVSDDFDDKRILREILESIIEESWTSNNKGAIIKRLQTRLQAKRYLLILDDVWNEKSQNWCNLKSCLSTISSNTGNNIIVTTRSDKVAEIMETVPRQYLKKISKDECWSIIKKIVSKNESIPLTPDLETIGRDIAEKCGGVPLVASILGGTMSCKKQKSKWLTIQNSEVWSYLHDSNEMLPILELSFDHLPSLSLKQCFAYCSIFPKDYEIKKEELIELWMAEGFLQPAQGSSLVMEDIGNKYFNIFLENSLFQDVKKDMYDNITSCKMHDLVHDLALSISKFETLILKDDSRGDIHHVRRRLLVQYDWETKPRIPLSKDSVRRLGTLISENATFGNLLSNFKCLRVLKLSGNSITEISESIGCLIHLRLLHISWAEIKALPESITKLYNLQTLRLQGCYSLEELPKDLNKLVNLRHIYVDDSSYIHQSPKDMGELNFLQTLSFFIVGQDEGHQINQLGSLNQLSGKLDIENLENVRDQEEARSANLAKLDKINQLGFYWSDGSDRKVNHHIEEEVLEALYPHQDLKSLTIDGFGGKKFPSWMLTSRNAMDALSPFYNLIKINLNHCNKCKQVPTLGHLPCLEVLKIEGMDNVTRIGVEFYGVHSNVLFPALGRLIFRNLHNLRKWKDALEVTPASVVFPCLELLIIEKCPQLTSAPYNFPHLQRLKVSEISYTALESISSNLTTLTSARIYEVPELAFVPQQLFYIQSLEIKLSYILDAFIFLKWGTELEIYGCFPGIQAIAPHLRCLRISGCDVKILPSELQLCTSLSVLEIRDCPNLKSLPDLQGFHSLEILEISGCPKLKSISDLGELYSLRVLKIFHCSKLTRLPEASLQCLNTMVIGGYCEALDAFPSLNCIQHFHMTLKFLQLKGWAKLNSLPNEIQYLTSLTSLGIYEFHGIEAVPEWLGYLSSLQELYLHDCNNLMYLPTAQTMQWLTRLQTIEIRNCYKLQERCASGAEWFKISHIPNVMFW</sequence>
<keyword evidence="2" id="KW-0677">Repeat</keyword>
<dbReference type="Pfam" id="PF00931">
    <property type="entry name" value="NB-ARC"/>
    <property type="match status" value="1"/>
</dbReference>
<dbReference type="InterPro" id="IPR032675">
    <property type="entry name" value="LRR_dom_sf"/>
</dbReference>
<feature type="domain" description="Disease resistance protein winged helix" evidence="8">
    <location>
        <begin position="430"/>
        <end position="503"/>
    </location>
</feature>
<keyword evidence="11" id="KW-1185">Reference proteome</keyword>
<dbReference type="AlphaFoldDB" id="A0A7N2RB54"/>
<evidence type="ECO:0000259" key="8">
    <source>
        <dbReference type="Pfam" id="PF23559"/>
    </source>
</evidence>
<dbReference type="Pfam" id="PF18052">
    <property type="entry name" value="Rx_N"/>
    <property type="match status" value="1"/>
</dbReference>
<dbReference type="EnsemblPlants" id="QL09p041682:mrna">
    <property type="protein sequence ID" value="QL09p041682:mrna:CDS:2"/>
    <property type="gene ID" value="QL09p041682"/>
</dbReference>
<dbReference type="Gene3D" id="1.20.5.4130">
    <property type="match status" value="1"/>
</dbReference>
<proteinExistence type="predicted"/>
<feature type="domain" description="R13L1/DRL21-like LRR repeat region" evidence="9">
    <location>
        <begin position="681"/>
        <end position="816"/>
    </location>
</feature>
<dbReference type="PROSITE" id="PS51450">
    <property type="entry name" value="LRR"/>
    <property type="match status" value="1"/>
</dbReference>
<dbReference type="Gene3D" id="1.10.8.430">
    <property type="entry name" value="Helical domain of apoptotic protease-activating factors"/>
    <property type="match status" value="1"/>
</dbReference>
<dbReference type="GO" id="GO:0051707">
    <property type="term" value="P:response to other organism"/>
    <property type="evidence" value="ECO:0007669"/>
    <property type="project" value="UniProtKB-ARBA"/>
</dbReference>
<reference evidence="10 11" key="1">
    <citation type="journal article" date="2016" name="G3 (Bethesda)">
        <title>First Draft Assembly and Annotation of the Genome of a California Endemic Oak Quercus lobata Nee (Fagaceae).</title>
        <authorList>
            <person name="Sork V.L."/>
            <person name="Fitz-Gibbon S.T."/>
            <person name="Puiu D."/>
            <person name="Crepeau M."/>
            <person name="Gugger P.F."/>
            <person name="Sherman R."/>
            <person name="Stevens K."/>
            <person name="Langley C.H."/>
            <person name="Pellegrini M."/>
            <person name="Salzberg S.L."/>
        </authorList>
    </citation>
    <scope>NUCLEOTIDE SEQUENCE [LARGE SCALE GENOMIC DNA]</scope>
    <source>
        <strain evidence="10 11">cv. SW786</strain>
    </source>
</reference>
<evidence type="ECO:0000313" key="11">
    <source>
        <dbReference type="Proteomes" id="UP000594261"/>
    </source>
</evidence>
<dbReference type="FunFam" id="1.10.10.10:FF:000322">
    <property type="entry name" value="Probable disease resistance protein At1g63360"/>
    <property type="match status" value="1"/>
</dbReference>
<dbReference type="OMA" id="NDARMTE"/>
<dbReference type="EMBL" id="LRBV02000009">
    <property type="status" value="NOT_ANNOTATED_CDS"/>
    <property type="molecule type" value="Genomic_DNA"/>
</dbReference>
<reference evidence="10" key="2">
    <citation type="submission" date="2021-01" db="UniProtKB">
        <authorList>
            <consortium name="EnsemblPlants"/>
        </authorList>
    </citation>
    <scope>IDENTIFICATION</scope>
</reference>
<keyword evidence="4" id="KW-0611">Plant defense</keyword>
<name>A0A7N2RB54_QUELO</name>
<dbReference type="SUPFAM" id="SSF52058">
    <property type="entry name" value="L domain-like"/>
    <property type="match status" value="2"/>
</dbReference>
<dbReference type="Pfam" id="PF23559">
    <property type="entry name" value="WHD_DRP"/>
    <property type="match status" value="1"/>
</dbReference>
<dbReference type="Proteomes" id="UP000594261">
    <property type="component" value="Chromosome 9"/>
</dbReference>
<dbReference type="InterPro" id="IPR042197">
    <property type="entry name" value="Apaf_helical"/>
</dbReference>
<dbReference type="Gene3D" id="3.40.50.300">
    <property type="entry name" value="P-loop containing nucleotide triphosphate hydrolases"/>
    <property type="match status" value="1"/>
</dbReference>
<evidence type="ECO:0000256" key="2">
    <source>
        <dbReference type="ARBA" id="ARBA00022737"/>
    </source>
</evidence>
<dbReference type="InterPro" id="IPR036388">
    <property type="entry name" value="WH-like_DNA-bd_sf"/>
</dbReference>
<dbReference type="PANTHER" id="PTHR36766">
    <property type="entry name" value="PLANT BROAD-SPECTRUM MILDEW RESISTANCE PROTEIN RPW8"/>
    <property type="match status" value="1"/>
</dbReference>
<dbReference type="PRINTS" id="PR00364">
    <property type="entry name" value="DISEASERSIST"/>
</dbReference>
<dbReference type="GO" id="GO:0043531">
    <property type="term" value="F:ADP binding"/>
    <property type="evidence" value="ECO:0007669"/>
    <property type="project" value="InterPro"/>
</dbReference>
<dbReference type="PANTHER" id="PTHR36766:SF70">
    <property type="entry name" value="DISEASE RESISTANCE PROTEIN RGA4"/>
    <property type="match status" value="1"/>
</dbReference>
<dbReference type="Gramene" id="QL09p041682:mrna">
    <property type="protein sequence ID" value="QL09p041682:mrna:CDS:2"/>
    <property type="gene ID" value="QL09p041682"/>
</dbReference>
<evidence type="ECO:0000256" key="1">
    <source>
        <dbReference type="ARBA" id="ARBA00022614"/>
    </source>
</evidence>
<dbReference type="Gene3D" id="1.10.10.10">
    <property type="entry name" value="Winged helix-like DNA-binding domain superfamily/Winged helix DNA-binding domain"/>
    <property type="match status" value="1"/>
</dbReference>
<dbReference type="Pfam" id="PF25019">
    <property type="entry name" value="LRR_R13L1-DRL21"/>
    <property type="match status" value="2"/>
</dbReference>
<evidence type="ECO:0000256" key="5">
    <source>
        <dbReference type="ARBA" id="ARBA00022840"/>
    </source>
</evidence>
<accession>A0A7N2RB54</accession>
<evidence type="ECO:0000256" key="4">
    <source>
        <dbReference type="ARBA" id="ARBA00022821"/>
    </source>
</evidence>
<dbReference type="GO" id="GO:0005524">
    <property type="term" value="F:ATP binding"/>
    <property type="evidence" value="ECO:0007669"/>
    <property type="project" value="UniProtKB-KW"/>
</dbReference>
<dbReference type="CDD" id="cd14798">
    <property type="entry name" value="RX-CC_like"/>
    <property type="match status" value="1"/>
</dbReference>
<dbReference type="InterPro" id="IPR002182">
    <property type="entry name" value="NB-ARC"/>
</dbReference>
<dbReference type="InParanoid" id="A0A7N2RB54"/>
<evidence type="ECO:0000256" key="3">
    <source>
        <dbReference type="ARBA" id="ARBA00022741"/>
    </source>
</evidence>